<name>N4W8I7_9BACI</name>
<dbReference type="EMBL" id="APML01000039">
    <property type="protein sequence ID" value="ENH96573.1"/>
    <property type="molecule type" value="Genomic_DNA"/>
</dbReference>
<dbReference type="GO" id="GO:0003677">
    <property type="term" value="F:DNA binding"/>
    <property type="evidence" value="ECO:0007669"/>
    <property type="project" value="UniProtKB-UniRule"/>
</dbReference>
<dbReference type="AlphaFoldDB" id="N4W8I7"/>
<dbReference type="RefSeq" id="WP_003469667.1">
    <property type="nucleotide sequence ID" value="NZ_APML01000039.1"/>
</dbReference>
<dbReference type="STRING" id="1308866.J416_10086"/>
<evidence type="ECO:0000313" key="6">
    <source>
        <dbReference type="Proteomes" id="UP000012283"/>
    </source>
</evidence>
<reference evidence="5 6" key="1">
    <citation type="submission" date="2013-03" db="EMBL/GenBank/DDBJ databases">
        <title>Draft genome sequence of Gracibacillus halophilus YIM-C55.5, a moderately halophilic and thermophilic organism from the Xiaochaidamu salt lake.</title>
        <authorList>
            <person name="Sugumar T."/>
            <person name="Polireddy D.R."/>
            <person name="Antony A."/>
            <person name="Madhava Y.R."/>
            <person name="Sivakumar N."/>
        </authorList>
    </citation>
    <scope>NUCLEOTIDE SEQUENCE [LARGE SCALE GENOMIC DNA]</scope>
    <source>
        <strain evidence="5 6">YIM-C55.5</strain>
    </source>
</reference>
<comment type="caution">
    <text evidence="5">The sequence shown here is derived from an EMBL/GenBank/DDBJ whole genome shotgun (WGS) entry which is preliminary data.</text>
</comment>
<evidence type="ECO:0000256" key="3">
    <source>
        <dbReference type="PROSITE-ProRule" id="PRU00335"/>
    </source>
</evidence>
<dbReference type="SUPFAM" id="SSF46689">
    <property type="entry name" value="Homeodomain-like"/>
    <property type="match status" value="1"/>
</dbReference>
<evidence type="ECO:0000256" key="1">
    <source>
        <dbReference type="ARBA" id="ARBA00022491"/>
    </source>
</evidence>
<protein>
    <submittedName>
        <fullName evidence="5">TetR family transcriptional regulator</fullName>
    </submittedName>
</protein>
<dbReference type="PROSITE" id="PS50977">
    <property type="entry name" value="HTH_TETR_2"/>
    <property type="match status" value="1"/>
</dbReference>
<organism evidence="5 6">
    <name type="scientific">Gracilibacillus halophilus YIM-C55.5</name>
    <dbReference type="NCBI Taxonomy" id="1308866"/>
    <lineage>
        <taxon>Bacteria</taxon>
        <taxon>Bacillati</taxon>
        <taxon>Bacillota</taxon>
        <taxon>Bacilli</taxon>
        <taxon>Bacillales</taxon>
        <taxon>Bacillaceae</taxon>
        <taxon>Gracilibacillus</taxon>
    </lineage>
</organism>
<evidence type="ECO:0000256" key="2">
    <source>
        <dbReference type="ARBA" id="ARBA00023125"/>
    </source>
</evidence>
<evidence type="ECO:0000313" key="5">
    <source>
        <dbReference type="EMBL" id="ENH96573.1"/>
    </source>
</evidence>
<evidence type="ECO:0000259" key="4">
    <source>
        <dbReference type="PROSITE" id="PS50977"/>
    </source>
</evidence>
<dbReference type="OrthoDB" id="9812993at2"/>
<feature type="domain" description="HTH tetR-type" evidence="4">
    <location>
        <begin position="2"/>
        <end position="62"/>
    </location>
</feature>
<dbReference type="PRINTS" id="PR00455">
    <property type="entry name" value="HTHTETR"/>
</dbReference>
<dbReference type="Gene3D" id="1.10.10.60">
    <property type="entry name" value="Homeodomain-like"/>
    <property type="match status" value="1"/>
</dbReference>
<dbReference type="InterPro" id="IPR009057">
    <property type="entry name" value="Homeodomain-like_sf"/>
</dbReference>
<dbReference type="Gene3D" id="1.10.357.10">
    <property type="entry name" value="Tetracycline Repressor, domain 2"/>
    <property type="match status" value="1"/>
</dbReference>
<keyword evidence="2 3" id="KW-0238">DNA-binding</keyword>
<sequence length="284" mass="33432">MEAKKQRIIEESMKLFSEKGYHATSIQEIATNSDISKGAFYLYFESKDDLLHATFQYFTNSILQKVETIQEKSIEPKAKLTEQMATFLSFFRDHKEYLMLYIRDYIKIGDKMDDLIIHTHQHSFMWSSLSLKNIYGEAIEPFIVDAVITMDGIMQGYLKWMALHDFSFDADELATFIFRRIDAAIQSLIQEEQSMFQLDQLQHGIGHTNPSENQIVQQLRQQLHRFMHEPAFKDAEEAIQALEEEVQKDEPKKVIIESMLAYLEQWNVFQSDCQELRKKYSINK</sequence>
<dbReference type="Pfam" id="PF00440">
    <property type="entry name" value="TetR_N"/>
    <property type="match status" value="1"/>
</dbReference>
<dbReference type="InterPro" id="IPR001647">
    <property type="entry name" value="HTH_TetR"/>
</dbReference>
<accession>N4W8I7</accession>
<dbReference type="PROSITE" id="PS01081">
    <property type="entry name" value="HTH_TETR_1"/>
    <property type="match status" value="1"/>
</dbReference>
<dbReference type="PATRIC" id="fig|1308866.3.peg.2046"/>
<keyword evidence="6" id="KW-1185">Reference proteome</keyword>
<dbReference type="Proteomes" id="UP000012283">
    <property type="component" value="Unassembled WGS sequence"/>
</dbReference>
<gene>
    <name evidence="5" type="ORF">J416_10086</name>
</gene>
<dbReference type="InterPro" id="IPR050624">
    <property type="entry name" value="HTH-type_Tx_Regulator"/>
</dbReference>
<dbReference type="eggNOG" id="COG1309">
    <property type="taxonomic scope" value="Bacteria"/>
</dbReference>
<keyword evidence="1" id="KW-0678">Repressor</keyword>
<dbReference type="PANTHER" id="PTHR43479">
    <property type="entry name" value="ACREF/ENVCD OPERON REPRESSOR-RELATED"/>
    <property type="match status" value="1"/>
</dbReference>
<proteinExistence type="predicted"/>
<dbReference type="PANTHER" id="PTHR43479:SF22">
    <property type="entry name" value="TRANSCRIPTIONAL REGULATOR, TETR FAMILY"/>
    <property type="match status" value="1"/>
</dbReference>
<dbReference type="InterPro" id="IPR023772">
    <property type="entry name" value="DNA-bd_HTH_TetR-type_CS"/>
</dbReference>
<feature type="DNA-binding region" description="H-T-H motif" evidence="3">
    <location>
        <begin position="25"/>
        <end position="44"/>
    </location>
</feature>